<comment type="similarity">
    <text evidence="2 5">Belongs to the DegT/DnrJ/EryC1 family.</text>
</comment>
<feature type="modified residue" description="N6-(pyridoxal phosphate)lysine" evidence="4">
    <location>
        <position position="184"/>
    </location>
</feature>
<evidence type="ECO:0000313" key="7">
    <source>
        <dbReference type="Proteomes" id="UP000036959"/>
    </source>
</evidence>
<keyword evidence="1 4" id="KW-0663">Pyridoxal phosphate</keyword>
<dbReference type="InterPro" id="IPR015422">
    <property type="entry name" value="PyrdxlP-dep_Trfase_small"/>
</dbReference>
<dbReference type="InterPro" id="IPR015421">
    <property type="entry name" value="PyrdxlP-dep_Trfase_major"/>
</dbReference>
<evidence type="ECO:0000256" key="3">
    <source>
        <dbReference type="PIRSR" id="PIRSR000390-1"/>
    </source>
</evidence>
<keyword evidence="6" id="KW-0808">Transferase</keyword>
<dbReference type="SUPFAM" id="SSF53383">
    <property type="entry name" value="PLP-dependent transferases"/>
    <property type="match status" value="1"/>
</dbReference>
<organism evidence="6 7">
    <name type="scientific">Candidatus Burkholderia verschuerenii</name>
    <dbReference type="NCBI Taxonomy" id="242163"/>
    <lineage>
        <taxon>Bacteria</taxon>
        <taxon>Pseudomonadati</taxon>
        <taxon>Pseudomonadota</taxon>
        <taxon>Betaproteobacteria</taxon>
        <taxon>Burkholderiales</taxon>
        <taxon>Burkholderiaceae</taxon>
        <taxon>Burkholderia</taxon>
    </lineage>
</organism>
<dbReference type="PATRIC" id="fig|242163.4.peg.5254"/>
<sequence>MNNLVPVTQPYLPPLEEFIPYLQKIWDSKTVTNGGPFHVQLEAALCEYLGVEYLSLFSNGTLALITALQAMKVTGEVITTPFSFVATTHALHWNGIKPVFADIDPVTMNLDPRKIEAAITPHTTAILPVHVYGNPCAVDEIERIADVYGLRVLYDAAHAFGVRRHGESVLRFGDMSVLSFHGTKIFNTFEGGAIICHDAKTKRHIDHLKNFGFADEVTVVKPGINAKMNELQAAFGLLQLQHIDRIGASRARIAERYERALAGIPGLRLPEAPLHATRNHSYFPVRVGEEFPLTRDELYDAMRAENILARRYFYPLISEFPSYRGLPSAVASNLPVASRVSREVLCLPIYPALDDATQDGIIDIVLRAAATRAELRTPAPALIDA</sequence>
<dbReference type="AlphaFoldDB" id="A0A0L0MDK1"/>
<dbReference type="OrthoDB" id="9804264at2"/>
<dbReference type="PANTHER" id="PTHR30244">
    <property type="entry name" value="TRANSAMINASE"/>
    <property type="match status" value="1"/>
</dbReference>
<protein>
    <submittedName>
        <fullName evidence="6">Aminotransferase, DegT/DnrJ/EryC1/StrS family</fullName>
    </submittedName>
</protein>
<dbReference type="CDD" id="cd00616">
    <property type="entry name" value="AHBA_syn"/>
    <property type="match status" value="1"/>
</dbReference>
<reference evidence="7" key="1">
    <citation type="submission" date="2015-06" db="EMBL/GenBank/DDBJ databases">
        <title>Comparative genomics of Burkholderia leaf nodule symbionts.</title>
        <authorList>
            <person name="Carlier A."/>
            <person name="Eberl L."/>
            <person name="Pinto-Carbo M."/>
        </authorList>
    </citation>
    <scope>NUCLEOTIDE SEQUENCE [LARGE SCALE GENOMIC DNA]</scope>
    <source>
        <strain evidence="7">UZHbot4</strain>
    </source>
</reference>
<dbReference type="Gene3D" id="3.40.640.10">
    <property type="entry name" value="Type I PLP-dependent aspartate aminotransferase-like (Major domain)"/>
    <property type="match status" value="1"/>
</dbReference>
<gene>
    <name evidence="6" type="ORF">BVER_00752c</name>
</gene>
<dbReference type="GO" id="GO:0000271">
    <property type="term" value="P:polysaccharide biosynthetic process"/>
    <property type="evidence" value="ECO:0007669"/>
    <property type="project" value="TreeGrafter"/>
</dbReference>
<dbReference type="PIRSF" id="PIRSF000390">
    <property type="entry name" value="PLP_StrS"/>
    <property type="match status" value="1"/>
</dbReference>
<dbReference type="Gene3D" id="3.90.1150.10">
    <property type="entry name" value="Aspartate Aminotransferase, domain 1"/>
    <property type="match status" value="1"/>
</dbReference>
<dbReference type="PANTHER" id="PTHR30244:SF9">
    <property type="entry name" value="PROTEIN RV3402C"/>
    <property type="match status" value="1"/>
</dbReference>
<evidence type="ECO:0000256" key="5">
    <source>
        <dbReference type="RuleBase" id="RU004508"/>
    </source>
</evidence>
<dbReference type="GO" id="GO:0008483">
    <property type="term" value="F:transaminase activity"/>
    <property type="evidence" value="ECO:0007669"/>
    <property type="project" value="UniProtKB-KW"/>
</dbReference>
<comment type="caution">
    <text evidence="6">The sequence shown here is derived from an EMBL/GenBank/DDBJ whole genome shotgun (WGS) entry which is preliminary data.</text>
</comment>
<feature type="active site" description="Proton acceptor" evidence="3">
    <location>
        <position position="184"/>
    </location>
</feature>
<dbReference type="RefSeq" id="WP_050453327.1">
    <property type="nucleotide sequence ID" value="NZ_LFJJ01000045.1"/>
</dbReference>
<evidence type="ECO:0000256" key="4">
    <source>
        <dbReference type="PIRSR" id="PIRSR000390-2"/>
    </source>
</evidence>
<proteinExistence type="inferred from homology"/>
<accession>A0A0L0MDK1</accession>
<keyword evidence="6" id="KW-0032">Aminotransferase</keyword>
<evidence type="ECO:0000313" key="6">
    <source>
        <dbReference type="EMBL" id="KND60777.1"/>
    </source>
</evidence>
<dbReference type="InterPro" id="IPR015424">
    <property type="entry name" value="PyrdxlP-dep_Trfase"/>
</dbReference>
<dbReference type="Pfam" id="PF01041">
    <property type="entry name" value="DegT_DnrJ_EryC1"/>
    <property type="match status" value="1"/>
</dbReference>
<dbReference type="EMBL" id="LFJJ01000045">
    <property type="protein sequence ID" value="KND60777.1"/>
    <property type="molecule type" value="Genomic_DNA"/>
</dbReference>
<evidence type="ECO:0000256" key="2">
    <source>
        <dbReference type="ARBA" id="ARBA00037999"/>
    </source>
</evidence>
<dbReference type="InterPro" id="IPR000653">
    <property type="entry name" value="DegT/StrS_aminotransferase"/>
</dbReference>
<dbReference type="GO" id="GO:0030170">
    <property type="term" value="F:pyridoxal phosphate binding"/>
    <property type="evidence" value="ECO:0007669"/>
    <property type="project" value="TreeGrafter"/>
</dbReference>
<keyword evidence="7" id="KW-1185">Reference proteome</keyword>
<dbReference type="Proteomes" id="UP000036959">
    <property type="component" value="Unassembled WGS sequence"/>
</dbReference>
<evidence type="ECO:0000256" key="1">
    <source>
        <dbReference type="ARBA" id="ARBA00022898"/>
    </source>
</evidence>
<name>A0A0L0MDK1_9BURK</name>